<reference evidence="1" key="1">
    <citation type="journal article" date="2020" name="New Phytol.">
        <title>Comparative genomics reveals dynamic genome evolution in host specialist ectomycorrhizal fungi.</title>
        <authorList>
            <person name="Lofgren L.A."/>
            <person name="Nguyen N.H."/>
            <person name="Vilgalys R."/>
            <person name="Ruytinx J."/>
            <person name="Liao H.L."/>
            <person name="Branco S."/>
            <person name="Kuo A."/>
            <person name="LaButti K."/>
            <person name="Lipzen A."/>
            <person name="Andreopoulos W."/>
            <person name="Pangilinan J."/>
            <person name="Riley R."/>
            <person name="Hundley H."/>
            <person name="Na H."/>
            <person name="Barry K."/>
            <person name="Grigoriev I.V."/>
            <person name="Stajich J.E."/>
            <person name="Kennedy P.G."/>
        </authorList>
    </citation>
    <scope>NUCLEOTIDE SEQUENCE</scope>
    <source>
        <strain evidence="1">FC203</strain>
    </source>
</reference>
<gene>
    <name evidence="1" type="ORF">F5891DRAFT_161552</name>
</gene>
<evidence type="ECO:0000313" key="1">
    <source>
        <dbReference type="EMBL" id="KAG1902374.1"/>
    </source>
</evidence>
<dbReference type="EMBL" id="JABBWK010000017">
    <property type="protein sequence ID" value="KAG1902374.1"/>
    <property type="molecule type" value="Genomic_DNA"/>
</dbReference>
<protein>
    <submittedName>
        <fullName evidence="1">Uncharacterized protein</fullName>
    </submittedName>
</protein>
<comment type="caution">
    <text evidence="1">The sequence shown here is derived from an EMBL/GenBank/DDBJ whole genome shotgun (WGS) entry which is preliminary data.</text>
</comment>
<name>A0AAD4ECB5_9AGAM</name>
<dbReference type="GeneID" id="64665024"/>
<sequence>MRPSSSIGLHWSSIPLAILIDSRLSRGWLSTFVSKFEQLGLSPVLDEAFRFYSQPSQVSHTVSLSNIDAAKSWATSAEQFHHGSALLAHQTVLRFLAARCRSVVLLTPFRCDEDRFIILCKRMCFRAVFAMVFHYCCRTGGTRSWSILDPVGALLHTTG</sequence>
<proteinExistence type="predicted"/>
<dbReference type="Proteomes" id="UP001195769">
    <property type="component" value="Unassembled WGS sequence"/>
</dbReference>
<accession>A0AAD4ECB5</accession>
<dbReference type="AlphaFoldDB" id="A0AAD4ECB5"/>
<dbReference type="RefSeq" id="XP_041227949.1">
    <property type="nucleotide sequence ID" value="XM_041370726.1"/>
</dbReference>
<evidence type="ECO:0000313" key="2">
    <source>
        <dbReference type="Proteomes" id="UP001195769"/>
    </source>
</evidence>
<keyword evidence="2" id="KW-1185">Reference proteome</keyword>
<organism evidence="1 2">
    <name type="scientific">Suillus fuscotomentosus</name>
    <dbReference type="NCBI Taxonomy" id="1912939"/>
    <lineage>
        <taxon>Eukaryota</taxon>
        <taxon>Fungi</taxon>
        <taxon>Dikarya</taxon>
        <taxon>Basidiomycota</taxon>
        <taxon>Agaricomycotina</taxon>
        <taxon>Agaricomycetes</taxon>
        <taxon>Agaricomycetidae</taxon>
        <taxon>Boletales</taxon>
        <taxon>Suillineae</taxon>
        <taxon>Suillaceae</taxon>
        <taxon>Suillus</taxon>
    </lineage>
</organism>